<dbReference type="Proteomes" id="UP000323594">
    <property type="component" value="Chromosome"/>
</dbReference>
<dbReference type="Proteomes" id="UP000042527">
    <property type="component" value="Unassembled WGS sequence"/>
</dbReference>
<dbReference type="EMBL" id="CP042817">
    <property type="protein sequence ID" value="QEJ99263.1"/>
    <property type="molecule type" value="Genomic_DNA"/>
</dbReference>
<name>A0A0B7H029_TREPH</name>
<evidence type="ECO:0000256" key="1">
    <source>
        <dbReference type="SAM" id="MobiDB-lite"/>
    </source>
</evidence>
<keyword evidence="4" id="KW-1185">Reference proteome</keyword>
<accession>A0A0B7H029</accession>
<proteinExistence type="predicted"/>
<reference evidence="3 5" key="3">
    <citation type="submission" date="2019-08" db="EMBL/GenBank/DDBJ databases">
        <authorList>
            <person name="Kuhnert P."/>
        </authorList>
    </citation>
    <scope>NUCLEOTIDE SEQUENCE [LARGE SCALE GENOMIC DNA]</scope>
    <source>
        <strain evidence="3 5">B36.5</strain>
    </source>
</reference>
<organism evidence="2 4">
    <name type="scientific">Treponema phagedenis</name>
    <dbReference type="NCBI Taxonomy" id="162"/>
    <lineage>
        <taxon>Bacteria</taxon>
        <taxon>Pseudomonadati</taxon>
        <taxon>Spirochaetota</taxon>
        <taxon>Spirochaetia</taxon>
        <taxon>Spirochaetales</taxon>
        <taxon>Treponemataceae</taxon>
        <taxon>Treponema</taxon>
    </lineage>
</organism>
<dbReference type="AlphaFoldDB" id="A0A0B7H029"/>
<evidence type="ECO:0000313" key="4">
    <source>
        <dbReference type="Proteomes" id="UP000042527"/>
    </source>
</evidence>
<evidence type="ECO:0000313" key="3">
    <source>
        <dbReference type="EMBL" id="QEJ99263.1"/>
    </source>
</evidence>
<sequence length="70" mass="7607">MSKAHRGKGILDKTNRSRGTCPVTGQTGVKLLYEQEIDGKKVNISKIGRAVLKNKKAAEAKKEAPAEKTE</sequence>
<dbReference type="EMBL" id="CDNC01000050">
    <property type="protein sequence ID" value="CEM63257.1"/>
    <property type="molecule type" value="Genomic_DNA"/>
</dbReference>
<dbReference type="RefSeq" id="WP_002700844.1">
    <property type="nucleotide sequence ID" value="NZ_CDNC01000050.1"/>
</dbReference>
<dbReference type="GeneID" id="57754595"/>
<protein>
    <submittedName>
        <fullName evidence="2">Uncharacterized protein</fullName>
    </submittedName>
</protein>
<dbReference type="OrthoDB" id="2928696at2"/>
<reference evidence="4" key="2">
    <citation type="submission" date="2015-01" db="EMBL/GenBank/DDBJ databases">
        <authorList>
            <person name="Manzoor Shahid"/>
            <person name="Zubair Saima"/>
        </authorList>
    </citation>
    <scope>NUCLEOTIDE SEQUENCE [LARGE SCALE GENOMIC DNA]</scope>
    <source>
        <strain evidence="4">V1</strain>
    </source>
</reference>
<evidence type="ECO:0000313" key="2">
    <source>
        <dbReference type="EMBL" id="CEM63257.1"/>
    </source>
</evidence>
<feature type="region of interest" description="Disordered" evidence="1">
    <location>
        <begin position="1"/>
        <end position="24"/>
    </location>
</feature>
<reference evidence="2" key="1">
    <citation type="submission" date="2015-01" db="EMBL/GenBank/DDBJ databases">
        <authorList>
            <person name="Xiang T."/>
            <person name="Song Y."/>
            <person name="Huang L."/>
            <person name="Wang B."/>
            <person name="Wu P."/>
        </authorList>
    </citation>
    <scope>NUCLEOTIDE SEQUENCE [LARGE SCALE GENOMIC DNA]</scope>
    <source>
        <strain evidence="2">V1</strain>
    </source>
</reference>
<gene>
    <name evidence="3" type="ORF">FUT82_15570</name>
    <name evidence="2" type="ORF">TPHV1_80010</name>
</gene>
<evidence type="ECO:0000313" key="5">
    <source>
        <dbReference type="Proteomes" id="UP000323594"/>
    </source>
</evidence>